<dbReference type="Proteomes" id="UP000078486">
    <property type="component" value="Unassembled WGS sequence"/>
</dbReference>
<dbReference type="PANTHER" id="PTHR42732">
    <property type="entry name" value="BETA-GALACTOSIDASE"/>
    <property type="match status" value="1"/>
</dbReference>
<comment type="similarity">
    <text evidence="1">Belongs to the glycosyl hydrolase 2 family.</text>
</comment>
<feature type="domain" description="Glycoside hydrolase family 2 immunoglobulin-like beta-sandwich" evidence="4">
    <location>
        <begin position="203"/>
        <end position="306"/>
    </location>
</feature>
<keyword evidence="2" id="KW-0378">Hydrolase</keyword>
<feature type="domain" description="Glycoside hydrolase family 2 catalytic" evidence="5">
    <location>
        <begin position="349"/>
        <end position="478"/>
    </location>
</feature>
<dbReference type="SUPFAM" id="SSF51445">
    <property type="entry name" value="(Trans)glycosidases"/>
    <property type="match status" value="1"/>
</dbReference>
<dbReference type="GO" id="GO:0005975">
    <property type="term" value="P:carbohydrate metabolic process"/>
    <property type="evidence" value="ECO:0007669"/>
    <property type="project" value="InterPro"/>
</dbReference>
<dbReference type="Pfam" id="PF00703">
    <property type="entry name" value="Glyco_hydro_2"/>
    <property type="match status" value="1"/>
</dbReference>
<dbReference type="InterPro" id="IPR006102">
    <property type="entry name" value="Ig-like_GH2"/>
</dbReference>
<keyword evidence="8" id="KW-1185">Reference proteome</keyword>
<organism evidence="7 8">
    <name type="scientific">Termitidicoccus mucosus</name>
    <dbReference type="NCBI Taxonomy" id="1184151"/>
    <lineage>
        <taxon>Bacteria</taxon>
        <taxon>Pseudomonadati</taxon>
        <taxon>Verrucomicrobiota</taxon>
        <taxon>Opitutia</taxon>
        <taxon>Opitutales</taxon>
        <taxon>Opitutaceae</taxon>
        <taxon>Termitidicoccus</taxon>
    </lineage>
</organism>
<dbReference type="PANTHER" id="PTHR42732:SF2">
    <property type="entry name" value="BETA-MANNOSIDASE"/>
    <property type="match status" value="1"/>
</dbReference>
<reference evidence="7 8" key="1">
    <citation type="submission" date="2016-01" db="EMBL/GenBank/DDBJ databases">
        <title>High potential of lignocellulose degradation of a new Verrucomicrobia species.</title>
        <authorList>
            <person name="Wang Y."/>
            <person name="Shi Y."/>
            <person name="Qiu Z."/>
            <person name="Liu S."/>
            <person name="Yang H."/>
        </authorList>
    </citation>
    <scope>NUCLEOTIDE SEQUENCE [LARGE SCALE GENOMIC DNA]</scope>
    <source>
        <strain evidence="7 8">TSB47</strain>
    </source>
</reference>
<dbReference type="Pfam" id="PF02836">
    <property type="entry name" value="Glyco_hydro_2_C"/>
    <property type="match status" value="1"/>
</dbReference>
<dbReference type="Gene3D" id="2.60.40.10">
    <property type="entry name" value="Immunoglobulins"/>
    <property type="match status" value="1"/>
</dbReference>
<dbReference type="InterPro" id="IPR006103">
    <property type="entry name" value="Glyco_hydro_2_cat"/>
</dbReference>
<dbReference type="EMBL" id="LRRQ01000136">
    <property type="protein sequence ID" value="OAM88424.1"/>
    <property type="molecule type" value="Genomic_DNA"/>
</dbReference>
<feature type="domain" description="Glycosyl hydrolases family 2 sugar binding" evidence="6">
    <location>
        <begin position="91"/>
        <end position="165"/>
    </location>
</feature>
<evidence type="ECO:0000256" key="1">
    <source>
        <dbReference type="ARBA" id="ARBA00007401"/>
    </source>
</evidence>
<proteinExistence type="inferred from homology"/>
<dbReference type="Gene3D" id="3.20.20.80">
    <property type="entry name" value="Glycosidases"/>
    <property type="match status" value="1"/>
</dbReference>
<dbReference type="AlphaFoldDB" id="A0A178IEI7"/>
<keyword evidence="3" id="KW-0326">Glycosidase</keyword>
<evidence type="ECO:0000256" key="3">
    <source>
        <dbReference type="ARBA" id="ARBA00023295"/>
    </source>
</evidence>
<name>A0A178IEI7_9BACT</name>
<dbReference type="GO" id="GO:0004553">
    <property type="term" value="F:hydrolase activity, hydrolyzing O-glycosyl compounds"/>
    <property type="evidence" value="ECO:0007669"/>
    <property type="project" value="InterPro"/>
</dbReference>
<evidence type="ECO:0000259" key="6">
    <source>
        <dbReference type="Pfam" id="PF02837"/>
    </source>
</evidence>
<dbReference type="InterPro" id="IPR008979">
    <property type="entry name" value="Galactose-bd-like_sf"/>
</dbReference>
<dbReference type="InterPro" id="IPR013783">
    <property type="entry name" value="Ig-like_fold"/>
</dbReference>
<dbReference type="SUPFAM" id="SSF49303">
    <property type="entry name" value="beta-Galactosidase/glucuronidase domain"/>
    <property type="match status" value="1"/>
</dbReference>
<gene>
    <name evidence="7" type="ORF">AW736_19005</name>
</gene>
<evidence type="ECO:0000313" key="8">
    <source>
        <dbReference type="Proteomes" id="UP000078486"/>
    </source>
</evidence>
<evidence type="ECO:0000313" key="7">
    <source>
        <dbReference type="EMBL" id="OAM88424.1"/>
    </source>
</evidence>
<dbReference type="SUPFAM" id="SSF49785">
    <property type="entry name" value="Galactose-binding domain-like"/>
    <property type="match status" value="1"/>
</dbReference>
<evidence type="ECO:0000259" key="5">
    <source>
        <dbReference type="Pfam" id="PF02836"/>
    </source>
</evidence>
<dbReference type="InterPro" id="IPR051913">
    <property type="entry name" value="GH2_Domain-Containing"/>
</dbReference>
<evidence type="ECO:0000259" key="4">
    <source>
        <dbReference type="Pfam" id="PF00703"/>
    </source>
</evidence>
<protein>
    <submittedName>
        <fullName evidence="7">Beta-galactosidase</fullName>
    </submittedName>
</protein>
<evidence type="ECO:0000256" key="2">
    <source>
        <dbReference type="ARBA" id="ARBA00022801"/>
    </source>
</evidence>
<dbReference type="STRING" id="1184151.AW736_19005"/>
<dbReference type="Pfam" id="PF02837">
    <property type="entry name" value="Glyco_hydro_2_N"/>
    <property type="match status" value="1"/>
</dbReference>
<comment type="caution">
    <text evidence="7">The sequence shown here is derived from an EMBL/GenBank/DDBJ whole genome shotgun (WGS) entry which is preliminary data.</text>
</comment>
<dbReference type="InterPro" id="IPR006104">
    <property type="entry name" value="Glyco_hydro_2_N"/>
</dbReference>
<accession>A0A178IEI7</accession>
<dbReference type="InterPro" id="IPR036156">
    <property type="entry name" value="Beta-gal/glucu_dom_sf"/>
</dbReference>
<dbReference type="Gene3D" id="2.60.120.260">
    <property type="entry name" value="Galactose-binding domain-like"/>
    <property type="match status" value="1"/>
</dbReference>
<sequence length="620" mass="69356">MASAPAKPWAPAGDLIKTPWAAQVSPESTLPEYPRPRLVRDAWQNLNGLWDYAITPKGAALPAAFDGQILVPFPVESSLSGVQREVGPDNELWYKREFTVPVGAAWREKNVLLHFGAVDWRADVFVNGAPAGSHTGGYTPFSFDITNYVKPDAANTLVVRVWDPTDASDHPVGKQSRKPKGIWYTAVTGIWQTVWLEPVSTNYIKDIQAVSDIDAGTLAVTVTQRSAGIPAREIADWNVRAPVEVELLDNDKVLATARGHAGQAVTLSLKTPILWSPENPKLYDLRARLLSDEKNADEARSYAAFRQISMQRDAAGIMRMQLNGKNYFHFGPLDQGWWPDGLYTAPTDEALRFDIIKTKELGFNMIRKHVKVEPQRWYYHCDREGILVWQDMPSTHSYGLGAKWGRNELDGGTDTLRTPLSKDNFYKEWGEIMDLCQGHPSVVVWVPFNEAWGQFDTDKVVQWTKQRDPSRLVNPASGGNLRMYKDAVGVLRPCADMVDFHHYPEPKLFKGDADRVLVLGEYGGLALPLPDHLWQRDGKNWGYGKVKFTGRDDLTAKHVEYANMLKGLVKDGFSAAVYTQTTDVEIEANGFYTYDRKVLKFDPAAARAANLEVIGTLPAE</sequence>
<dbReference type="InterPro" id="IPR017853">
    <property type="entry name" value="GH"/>
</dbReference>